<protein>
    <submittedName>
        <fullName evidence="2">Asp_protease_2 domain-containing protein</fullName>
    </submittedName>
</protein>
<dbReference type="Proteomes" id="UP000321393">
    <property type="component" value="Unassembled WGS sequence"/>
</dbReference>
<accession>A0A5A7UI89</accession>
<dbReference type="InterPro" id="IPR021109">
    <property type="entry name" value="Peptidase_aspartic_dom_sf"/>
</dbReference>
<gene>
    <name evidence="2" type="ORF">E6C27_scaffold222G00150</name>
</gene>
<evidence type="ECO:0000313" key="3">
    <source>
        <dbReference type="Proteomes" id="UP000321393"/>
    </source>
</evidence>
<sequence length="424" mass="48003">MPRFQECNQEFQDWSSSSDEEENDEFDDHRRGRQGHYGERRREPQEFKMKIDLPSYDGRCNIDKDPLSVDALQQPFFYGKETDQPHDRSGIEASESLVHSKPIESPMYSKNPVHDCKQGTLDVTTYFNKLSLLWKERDLCRETVWDTPNDNIQYAKLEEANRIYDFLTGSNPKFDIVYGCILEQRPLPSLMECSVLNHDSDKNNGKPIPFMSIASNNGTPRIGVGNSTIVPQKTKTPNLGAIAPSGMPSLRLISVDGKNPWILDSGATYHLTGSLEHFISYVRCAGRRIGTARLSGGLYILDDDTSSSSFSRASLPSSYFSTFEHDCMWCHFRLGHSNFKYMQYLFLRPFSKLEINDKVCNVIIDSGSSENFGAKKLVAALNLKTESHPSAYKIGWVKKRGEAQVNEICTVPLTIGSSYKDQIV</sequence>
<feature type="compositionally biased region" description="Basic and acidic residues" evidence="1">
    <location>
        <begin position="36"/>
        <end position="46"/>
    </location>
</feature>
<dbReference type="EMBL" id="SSTE01008485">
    <property type="protein sequence ID" value="KAA0055542.1"/>
    <property type="molecule type" value="Genomic_DNA"/>
</dbReference>
<name>A0A5A7UI89_CUCMM</name>
<feature type="compositionally biased region" description="Polar residues" evidence="1">
    <location>
        <begin position="1"/>
        <end position="14"/>
    </location>
</feature>
<evidence type="ECO:0000256" key="1">
    <source>
        <dbReference type="SAM" id="MobiDB-lite"/>
    </source>
</evidence>
<dbReference type="CDD" id="cd00303">
    <property type="entry name" value="retropepsin_like"/>
    <property type="match status" value="1"/>
</dbReference>
<proteinExistence type="predicted"/>
<dbReference type="PANTHER" id="PTHR35046:SF9">
    <property type="entry name" value="RNA-DIRECTED DNA POLYMERASE"/>
    <property type="match status" value="1"/>
</dbReference>
<organism evidence="2 3">
    <name type="scientific">Cucumis melo var. makuwa</name>
    <name type="common">Oriental melon</name>
    <dbReference type="NCBI Taxonomy" id="1194695"/>
    <lineage>
        <taxon>Eukaryota</taxon>
        <taxon>Viridiplantae</taxon>
        <taxon>Streptophyta</taxon>
        <taxon>Embryophyta</taxon>
        <taxon>Tracheophyta</taxon>
        <taxon>Spermatophyta</taxon>
        <taxon>Magnoliopsida</taxon>
        <taxon>eudicotyledons</taxon>
        <taxon>Gunneridae</taxon>
        <taxon>Pentapetalae</taxon>
        <taxon>rosids</taxon>
        <taxon>fabids</taxon>
        <taxon>Cucurbitales</taxon>
        <taxon>Cucurbitaceae</taxon>
        <taxon>Benincaseae</taxon>
        <taxon>Cucumis</taxon>
    </lineage>
</organism>
<dbReference type="Gene3D" id="2.40.70.10">
    <property type="entry name" value="Acid Proteases"/>
    <property type="match status" value="1"/>
</dbReference>
<dbReference type="AlphaFoldDB" id="A0A5A7UI89"/>
<feature type="region of interest" description="Disordered" evidence="1">
    <location>
        <begin position="1"/>
        <end position="46"/>
    </location>
</feature>
<evidence type="ECO:0000313" key="2">
    <source>
        <dbReference type="EMBL" id="KAA0055542.1"/>
    </source>
</evidence>
<reference evidence="2 3" key="1">
    <citation type="submission" date="2019-08" db="EMBL/GenBank/DDBJ databases">
        <title>Draft genome sequences of two oriental melons (Cucumis melo L. var makuwa).</title>
        <authorList>
            <person name="Kwon S.-Y."/>
        </authorList>
    </citation>
    <scope>NUCLEOTIDE SEQUENCE [LARGE SCALE GENOMIC DNA]</scope>
    <source>
        <strain evidence="3">cv. SW 3</strain>
        <tissue evidence="2">Leaf</tissue>
    </source>
</reference>
<dbReference type="PANTHER" id="PTHR35046">
    <property type="entry name" value="ZINC KNUCKLE (CCHC-TYPE) FAMILY PROTEIN"/>
    <property type="match status" value="1"/>
</dbReference>
<comment type="caution">
    <text evidence="2">The sequence shown here is derived from an EMBL/GenBank/DDBJ whole genome shotgun (WGS) entry which is preliminary data.</text>
</comment>